<organism evidence="1 2">
    <name type="scientific">Serratia phage PS2</name>
    <dbReference type="NCBI Taxonomy" id="1481112"/>
    <lineage>
        <taxon>Viruses</taxon>
        <taxon>Duplodnaviria</taxon>
        <taxon>Heunggongvirae</taxon>
        <taxon>Uroviricota</taxon>
        <taxon>Caudoviricetes</taxon>
        <taxon>Muldoonvirus</taxon>
        <taxon>Muldoonvirus PS2</taxon>
    </lineage>
</organism>
<accession>A0A023W6H8</accession>
<evidence type="ECO:0000313" key="1">
    <source>
        <dbReference type="EMBL" id="AHY25436.1"/>
    </source>
</evidence>
<dbReference type="GeneID" id="19485073"/>
<protein>
    <submittedName>
        <fullName evidence="1">Uncharacterized protein</fullName>
    </submittedName>
</protein>
<evidence type="ECO:0000313" key="2">
    <source>
        <dbReference type="Proteomes" id="UP000024445"/>
    </source>
</evidence>
<sequence length="109" mass="13021">MITANAVKVFTPNTYVLNLDFFWGDGDICTGYRKILDPKCFDINQIREFLIEAKEVTEEQPEDLPEWFTDKWPHIYTLLKSDEDIWWTLERADIWYVDEVGTPWSLEKI</sequence>
<dbReference type="EMBL" id="KJ025957">
    <property type="protein sequence ID" value="AHY25436.1"/>
    <property type="molecule type" value="Genomic_DNA"/>
</dbReference>
<reference evidence="1 2" key="1">
    <citation type="submission" date="2014-01" db="EMBL/GenBank/DDBJ databases">
        <authorList>
            <person name="Zhang G."/>
            <person name="Jin J."/>
            <person name="Li Z.J."/>
            <person name="Wang S.W."/>
            <person name="Chen S.J."/>
            <person name="Wang S.M."/>
            <person name="Wang X.T."/>
            <person name="Li Y.H."/>
            <person name="Wang J."/>
            <person name="Yang C.K."/>
            <person name="Wang L."/>
        </authorList>
    </citation>
    <scope>NUCLEOTIDE SEQUENCE [LARGE SCALE GENOMIC DNA]</scope>
</reference>
<dbReference type="RefSeq" id="YP_009030241.1">
    <property type="nucleotide sequence ID" value="NC_024121.1"/>
</dbReference>
<dbReference type="KEGG" id="vg:19485073"/>
<dbReference type="Proteomes" id="UP000024445">
    <property type="component" value="Segment"/>
</dbReference>
<gene>
    <name evidence="1" type="ORF">PS2_194</name>
</gene>
<proteinExistence type="predicted"/>
<keyword evidence="2" id="KW-1185">Reference proteome</keyword>
<name>A0A023W6H8_9CAUD</name>